<proteinExistence type="predicted"/>
<gene>
    <name evidence="2" type="ORF">C0Q70_01813</name>
</gene>
<keyword evidence="3" id="KW-1185">Reference proteome</keyword>
<evidence type="ECO:0000313" key="3">
    <source>
        <dbReference type="Proteomes" id="UP000245119"/>
    </source>
</evidence>
<evidence type="ECO:0000256" key="1">
    <source>
        <dbReference type="SAM" id="MobiDB-lite"/>
    </source>
</evidence>
<comment type="caution">
    <text evidence="2">The sequence shown here is derived from an EMBL/GenBank/DDBJ whole genome shotgun (WGS) entry which is preliminary data.</text>
</comment>
<feature type="region of interest" description="Disordered" evidence="1">
    <location>
        <begin position="1"/>
        <end position="24"/>
    </location>
</feature>
<dbReference type="EMBL" id="PZQS01000001">
    <property type="protein sequence ID" value="PVD39185.1"/>
    <property type="molecule type" value="Genomic_DNA"/>
</dbReference>
<name>A0A2T7Q0I2_POMCA</name>
<dbReference type="AlphaFoldDB" id="A0A2T7Q0I2"/>
<dbReference type="Proteomes" id="UP000245119">
    <property type="component" value="Linkage Group LG1"/>
</dbReference>
<reference evidence="2 3" key="1">
    <citation type="submission" date="2018-04" db="EMBL/GenBank/DDBJ databases">
        <title>The genome of golden apple snail Pomacea canaliculata provides insight into stress tolerance and invasive adaptation.</title>
        <authorList>
            <person name="Liu C."/>
            <person name="Liu B."/>
            <person name="Ren Y."/>
            <person name="Zhang Y."/>
            <person name="Wang H."/>
            <person name="Li S."/>
            <person name="Jiang F."/>
            <person name="Yin L."/>
            <person name="Zhang G."/>
            <person name="Qian W."/>
            <person name="Fan W."/>
        </authorList>
    </citation>
    <scope>NUCLEOTIDE SEQUENCE [LARGE SCALE GENOMIC DNA]</scope>
    <source>
        <strain evidence="2">SZHN2017</strain>
        <tissue evidence="2">Muscle</tissue>
    </source>
</reference>
<organism evidence="2 3">
    <name type="scientific">Pomacea canaliculata</name>
    <name type="common">Golden apple snail</name>
    <dbReference type="NCBI Taxonomy" id="400727"/>
    <lineage>
        <taxon>Eukaryota</taxon>
        <taxon>Metazoa</taxon>
        <taxon>Spiralia</taxon>
        <taxon>Lophotrochozoa</taxon>
        <taxon>Mollusca</taxon>
        <taxon>Gastropoda</taxon>
        <taxon>Caenogastropoda</taxon>
        <taxon>Architaenioglossa</taxon>
        <taxon>Ampullarioidea</taxon>
        <taxon>Ampullariidae</taxon>
        <taxon>Pomacea</taxon>
    </lineage>
</organism>
<sequence>MGSDLTGRVEGKPSASLDYRQGSGQACPRTMSLSGFITGTAKTCGLAKNKAERTAGITHFRLEDAACQKSHDGQ</sequence>
<accession>A0A2T7Q0I2</accession>
<evidence type="ECO:0000313" key="2">
    <source>
        <dbReference type="EMBL" id="PVD39185.1"/>
    </source>
</evidence>
<protein>
    <submittedName>
        <fullName evidence="2">Uncharacterized protein</fullName>
    </submittedName>
</protein>